<proteinExistence type="predicted"/>
<dbReference type="Pfam" id="PF00300">
    <property type="entry name" value="His_Phos_1"/>
    <property type="match status" value="1"/>
</dbReference>
<dbReference type="AlphaFoldDB" id="A0A061SFM1"/>
<name>A0A061SFM1_9CHLO</name>
<protein>
    <submittedName>
        <fullName evidence="2">Phosphoglycerate mutase-like protein</fullName>
    </submittedName>
</protein>
<dbReference type="SUPFAM" id="SSF53254">
    <property type="entry name" value="Phosphoglycerate mutase-like"/>
    <property type="match status" value="1"/>
</dbReference>
<dbReference type="InterPro" id="IPR013078">
    <property type="entry name" value="His_Pase_superF_clade-1"/>
</dbReference>
<evidence type="ECO:0000313" key="2">
    <source>
        <dbReference type="EMBL" id="JAC83977.1"/>
    </source>
</evidence>
<organism evidence="2">
    <name type="scientific">Tetraselmis sp. GSL018</name>
    <dbReference type="NCBI Taxonomy" id="582737"/>
    <lineage>
        <taxon>Eukaryota</taxon>
        <taxon>Viridiplantae</taxon>
        <taxon>Chlorophyta</taxon>
        <taxon>core chlorophytes</taxon>
        <taxon>Chlorodendrophyceae</taxon>
        <taxon>Chlorodendrales</taxon>
        <taxon>Chlorodendraceae</taxon>
        <taxon>Tetraselmis</taxon>
    </lineage>
</organism>
<dbReference type="CDD" id="cd07067">
    <property type="entry name" value="HP_PGM_like"/>
    <property type="match status" value="1"/>
</dbReference>
<dbReference type="InterPro" id="IPR029033">
    <property type="entry name" value="His_PPase_superfam"/>
</dbReference>
<accession>A0A061SFM1</accession>
<feature type="region of interest" description="Disordered" evidence="1">
    <location>
        <begin position="204"/>
        <end position="246"/>
    </location>
</feature>
<dbReference type="EMBL" id="GBEZ01000954">
    <property type="protein sequence ID" value="JAC83977.1"/>
    <property type="molecule type" value="Transcribed_RNA"/>
</dbReference>
<sequence length="540" mass="61344">MKRPYQSHKHIPSELKSLTATLSAAVMSAMRVSPALSSLQYRHKICSGLKICIREDMHARASRPILGTVRFCKRVHAFAKAGAEGRSVNWERECDETVEEAFAVREEDSNGTTEVQNLEDPELTAMGKELVELRDHVRELQKAVDISNSMSLAPADLGGSADEYSLDELYALRSQVDRLKAMVFKQREIIRQLRATSTSLSFSQDFGRGAERRRSRGDGRSNSAAAAAVATEEARRVQRPGPHMPISDRRLLGGFDARFHSTSAGATPKDFRVLPARIVLVRHGESYEDDLQFIYSRVPDPRIPLTELGREQAREAGRKIRAELSHAHGGRPYRVFFYTSPYLRSSQTFQCITEAMFETPLQPGEGQASFAGMREEVQLREQDFGNFQDPQVKMRKRNERKRFGRFFYRFPNGESGADLYDRITIFQDHLIRDINAGRFSQDTDLVLVTHGLALRMFLMRWFHWRVDQLLAVENPTHAEPLVLARIPSEEESRPDGPVAWMHTKSLYQLTNRSMSLLKGCTESMCSSGTPFFRPKRAQDS</sequence>
<gene>
    <name evidence="2" type="ORF">TSPGSL018_2042</name>
</gene>
<dbReference type="Gene3D" id="3.40.50.1240">
    <property type="entry name" value="Phosphoglycerate mutase-like"/>
    <property type="match status" value="1"/>
</dbReference>
<dbReference type="SMART" id="SM00855">
    <property type="entry name" value="PGAM"/>
    <property type="match status" value="1"/>
</dbReference>
<reference evidence="2" key="1">
    <citation type="submission" date="2014-05" db="EMBL/GenBank/DDBJ databases">
        <title>The transcriptome of the halophilic microalga Tetraselmis sp. GSL018 isolated from the Great Salt Lake, Utah.</title>
        <authorList>
            <person name="Jinkerson R.E."/>
            <person name="D'Adamo S."/>
            <person name="Posewitz M.C."/>
        </authorList>
    </citation>
    <scope>NUCLEOTIDE SEQUENCE</scope>
    <source>
        <strain evidence="2">GSL018</strain>
    </source>
</reference>
<feature type="compositionally biased region" description="Basic and acidic residues" evidence="1">
    <location>
        <begin position="208"/>
        <end position="219"/>
    </location>
</feature>
<evidence type="ECO:0000256" key="1">
    <source>
        <dbReference type="SAM" id="MobiDB-lite"/>
    </source>
</evidence>
<dbReference type="InterPro" id="IPR052765">
    <property type="entry name" value="PGM-Related"/>
</dbReference>
<dbReference type="PANTHER" id="PTHR46192">
    <property type="entry name" value="BROAD-RANGE ACID PHOSPHATASE DET1"/>
    <property type="match status" value="1"/>
</dbReference>
<feature type="compositionally biased region" description="Low complexity" evidence="1">
    <location>
        <begin position="220"/>
        <end position="231"/>
    </location>
</feature>